<feature type="compositionally biased region" description="Low complexity" evidence="1">
    <location>
        <begin position="79"/>
        <end position="100"/>
    </location>
</feature>
<organism evidence="2">
    <name type="scientific">Calcidiscus leptoporus</name>
    <dbReference type="NCBI Taxonomy" id="127549"/>
    <lineage>
        <taxon>Eukaryota</taxon>
        <taxon>Haptista</taxon>
        <taxon>Haptophyta</taxon>
        <taxon>Prymnesiophyceae</taxon>
        <taxon>Coccolithales</taxon>
        <taxon>Calcidiscaceae</taxon>
        <taxon>Calcidiscus</taxon>
    </lineage>
</organism>
<feature type="region of interest" description="Disordered" evidence="1">
    <location>
        <begin position="79"/>
        <end position="111"/>
    </location>
</feature>
<feature type="compositionally biased region" description="Polar residues" evidence="1">
    <location>
        <begin position="1"/>
        <end position="37"/>
    </location>
</feature>
<reference evidence="2" key="1">
    <citation type="submission" date="2021-01" db="EMBL/GenBank/DDBJ databases">
        <authorList>
            <person name="Corre E."/>
            <person name="Pelletier E."/>
            <person name="Niang G."/>
            <person name="Scheremetjew M."/>
            <person name="Finn R."/>
            <person name="Kale V."/>
            <person name="Holt S."/>
            <person name="Cochrane G."/>
            <person name="Meng A."/>
            <person name="Brown T."/>
            <person name="Cohen L."/>
        </authorList>
    </citation>
    <scope>NUCLEOTIDE SEQUENCE</scope>
    <source>
        <strain evidence="2">RCC1130</strain>
    </source>
</reference>
<feature type="region of interest" description="Disordered" evidence="1">
    <location>
        <begin position="1"/>
        <end position="44"/>
    </location>
</feature>
<proteinExistence type="predicted"/>
<evidence type="ECO:0000256" key="1">
    <source>
        <dbReference type="SAM" id="MobiDB-lite"/>
    </source>
</evidence>
<name>A0A7S0JKC4_9EUKA</name>
<dbReference type="AlphaFoldDB" id="A0A7S0JKC4"/>
<dbReference type="EMBL" id="HBER01059033">
    <property type="protein sequence ID" value="CAD8554202.1"/>
    <property type="molecule type" value="Transcribed_RNA"/>
</dbReference>
<sequence>MLGSMSEASQSSLSNAPTREGSYASSLDSLDNLSPTKRNPEDTVLHSSFRRLLEIRVSSTQMENVRPPFLVAMPLGGARPTTPHLTPLAATSPLSAATPTHTGAPASSPLR</sequence>
<gene>
    <name evidence="2" type="ORF">CLEP1334_LOCUS29493</name>
</gene>
<evidence type="ECO:0000313" key="2">
    <source>
        <dbReference type="EMBL" id="CAD8554202.1"/>
    </source>
</evidence>
<protein>
    <submittedName>
        <fullName evidence="2">Uncharacterized protein</fullName>
    </submittedName>
</protein>
<accession>A0A7S0JKC4</accession>